<feature type="domain" description="RING-type" evidence="6">
    <location>
        <begin position="206"/>
        <end position="244"/>
    </location>
</feature>
<dbReference type="FunFam" id="3.30.40.10:FF:000489">
    <property type="entry name" value="E3 ubiquitin-protein ligase PRT1"/>
    <property type="match status" value="1"/>
</dbReference>
<dbReference type="Pfam" id="PF00569">
    <property type="entry name" value="ZZ"/>
    <property type="match status" value="1"/>
</dbReference>
<evidence type="ECO:0000313" key="8">
    <source>
        <dbReference type="EMBL" id="MPA70806.1"/>
    </source>
</evidence>
<dbReference type="PANTHER" id="PTHR15898">
    <property type="entry name" value="BIFUNCTIONAL APOPTOSIS REGULATOR"/>
    <property type="match status" value="1"/>
</dbReference>
<evidence type="ECO:0000259" key="6">
    <source>
        <dbReference type="PROSITE" id="PS50089"/>
    </source>
</evidence>
<keyword evidence="2 4" id="KW-0863">Zinc-finger</keyword>
<feature type="domain" description="ZZ-type" evidence="7">
    <location>
        <begin position="323"/>
        <end position="387"/>
    </location>
</feature>
<dbReference type="GO" id="GO:0008270">
    <property type="term" value="F:zinc ion binding"/>
    <property type="evidence" value="ECO:0007669"/>
    <property type="project" value="UniProtKB-KW"/>
</dbReference>
<dbReference type="PROSITE" id="PS50135">
    <property type="entry name" value="ZF_ZZ_2"/>
    <property type="match status" value="1"/>
</dbReference>
<accession>A0A5B7BRT7</accession>
<evidence type="ECO:0000256" key="1">
    <source>
        <dbReference type="ARBA" id="ARBA00022723"/>
    </source>
</evidence>
<dbReference type="SMART" id="SM00184">
    <property type="entry name" value="RING"/>
    <property type="match status" value="2"/>
</dbReference>
<reference evidence="8" key="1">
    <citation type="submission" date="2019-08" db="EMBL/GenBank/DDBJ databases">
        <title>Reference gene set and small RNA set construction with multiple tissues from Davidia involucrata Baill.</title>
        <authorList>
            <person name="Yang H."/>
            <person name="Zhou C."/>
            <person name="Li G."/>
            <person name="Wang J."/>
            <person name="Gao P."/>
            <person name="Wang M."/>
            <person name="Wang R."/>
            <person name="Zhao Y."/>
        </authorList>
    </citation>
    <scope>NUCLEOTIDE SEQUENCE</scope>
    <source>
        <tissue evidence="8">Mixed with DoveR01_LX</tissue>
    </source>
</reference>
<dbReference type="InterPro" id="IPR027370">
    <property type="entry name" value="Znf-RING_euk"/>
</dbReference>
<dbReference type="Pfam" id="PF13920">
    <property type="entry name" value="zf-C3HC4_3"/>
    <property type="match status" value="1"/>
</dbReference>
<feature type="compositionally biased region" description="Polar residues" evidence="5">
    <location>
        <begin position="404"/>
        <end position="431"/>
    </location>
</feature>
<feature type="region of interest" description="Disordered" evidence="5">
    <location>
        <begin position="404"/>
        <end position="456"/>
    </location>
</feature>
<dbReference type="PANTHER" id="PTHR15898:SF13">
    <property type="entry name" value="BIFUNCTIONAL APOPTOSIS REGULATOR"/>
    <property type="match status" value="1"/>
</dbReference>
<evidence type="ECO:0000259" key="7">
    <source>
        <dbReference type="PROSITE" id="PS50135"/>
    </source>
</evidence>
<dbReference type="GO" id="GO:0043161">
    <property type="term" value="P:proteasome-mediated ubiquitin-dependent protein catabolic process"/>
    <property type="evidence" value="ECO:0007669"/>
    <property type="project" value="TreeGrafter"/>
</dbReference>
<keyword evidence="3" id="KW-0862">Zinc</keyword>
<keyword evidence="1" id="KW-0479">Metal-binding</keyword>
<dbReference type="AlphaFoldDB" id="A0A5B7BRT7"/>
<evidence type="ECO:0000256" key="4">
    <source>
        <dbReference type="PROSITE-ProRule" id="PRU00228"/>
    </source>
</evidence>
<dbReference type="SUPFAM" id="SSF57850">
    <property type="entry name" value="RING/U-box"/>
    <property type="match status" value="3"/>
</dbReference>
<dbReference type="InterPro" id="IPR043145">
    <property type="entry name" value="Znf_ZZ_sf"/>
</dbReference>
<evidence type="ECO:0000256" key="2">
    <source>
        <dbReference type="ARBA" id="ARBA00022771"/>
    </source>
</evidence>
<dbReference type="EMBL" id="GHES01040247">
    <property type="protein sequence ID" value="MPA70806.1"/>
    <property type="molecule type" value="Transcribed_RNA"/>
</dbReference>
<dbReference type="GO" id="GO:0061630">
    <property type="term" value="F:ubiquitin protein ligase activity"/>
    <property type="evidence" value="ECO:0007669"/>
    <property type="project" value="TreeGrafter"/>
</dbReference>
<protein>
    <submittedName>
        <fullName evidence="8">Putative E3 ubiquitin-protein ligase PRT1 isoform X2</fullName>
    </submittedName>
</protein>
<name>A0A5B7BRT7_DAVIN</name>
<gene>
    <name evidence="8" type="ORF">Din_040247</name>
</gene>
<dbReference type="InterPro" id="IPR000433">
    <property type="entry name" value="Znf_ZZ"/>
</dbReference>
<feature type="domain" description="RING-type" evidence="6">
    <location>
        <begin position="19"/>
        <end position="59"/>
    </location>
</feature>
<evidence type="ECO:0000256" key="3">
    <source>
        <dbReference type="ARBA" id="ARBA00022833"/>
    </source>
</evidence>
<sequence>MEAQSDGVESEQFSEAFLCCVCLDLLYKPIVLACGHMSCFWCVHRSMSDLRESRCPICRHLYHHFPTICQMLHFLLLKMYPIAYKRRETQILEDEKEMGFFSPQFDALVCTSHTNEELNHPGDPGQSSTRSSLSTDLCSTSNGEPCVNMEQLESVSFLQANGTTISKQFSTGSFEAPSTVTVEEKNLPQRNCNGSCQQVLTGDVLCAACKQLLFRPVVLNCGHVYCESCFIIPADEALRCEVCQSPHPRGFPKVCLEIDHFLEEQFPNEYALRRGTVQRKRVHFQHESPTTCSTKAGKESGYFSFLTEDNVLPWWGDKGSKVHIGAGCDSCGMFPIIGDRYRCKDCMEAIGFDLCGDCYKTRSKLPGRFNQQHTPEHRLEIVKSTIRNIMVRLLRRQLDDGSTAFSLSNDASENPENASPSTLPSNAQENAENGLPASIASSDEDDHSETDHHARL</sequence>
<dbReference type="InterPro" id="IPR001841">
    <property type="entry name" value="Znf_RING"/>
</dbReference>
<evidence type="ECO:0000256" key="5">
    <source>
        <dbReference type="SAM" id="MobiDB-lite"/>
    </source>
</evidence>
<organism evidence="8">
    <name type="scientific">Davidia involucrata</name>
    <name type="common">Dove tree</name>
    <dbReference type="NCBI Taxonomy" id="16924"/>
    <lineage>
        <taxon>Eukaryota</taxon>
        <taxon>Viridiplantae</taxon>
        <taxon>Streptophyta</taxon>
        <taxon>Embryophyta</taxon>
        <taxon>Tracheophyta</taxon>
        <taxon>Spermatophyta</taxon>
        <taxon>Magnoliopsida</taxon>
        <taxon>eudicotyledons</taxon>
        <taxon>Gunneridae</taxon>
        <taxon>Pentapetalae</taxon>
        <taxon>asterids</taxon>
        <taxon>Cornales</taxon>
        <taxon>Nyssaceae</taxon>
        <taxon>Davidia</taxon>
    </lineage>
</organism>
<dbReference type="PROSITE" id="PS50089">
    <property type="entry name" value="ZF_RING_2"/>
    <property type="match status" value="2"/>
</dbReference>
<dbReference type="Gene3D" id="3.30.60.90">
    <property type="match status" value="1"/>
</dbReference>
<dbReference type="Gene3D" id="3.30.40.10">
    <property type="entry name" value="Zinc/RING finger domain, C3HC4 (zinc finger)"/>
    <property type="match status" value="2"/>
</dbReference>
<dbReference type="InterPro" id="IPR013083">
    <property type="entry name" value="Znf_RING/FYVE/PHD"/>
</dbReference>
<dbReference type="Pfam" id="PF13445">
    <property type="entry name" value="zf-RING_UBOX"/>
    <property type="match status" value="1"/>
</dbReference>
<proteinExistence type="predicted"/>
<dbReference type="FunFam" id="3.30.60.90:FF:000014">
    <property type="entry name" value="E3 ubiquitin-protein ligase PRT1"/>
    <property type="match status" value="1"/>
</dbReference>